<accession>A0ABT0X453</accession>
<dbReference type="Proteomes" id="UP001167160">
    <property type="component" value="Unassembled WGS sequence"/>
</dbReference>
<feature type="domain" description="Ketopantoate reductase N-terminal" evidence="2">
    <location>
        <begin position="4"/>
        <end position="146"/>
    </location>
</feature>
<reference evidence="4" key="1">
    <citation type="journal article" date="2023" name="Int. J. Syst. Evol. Microbiol.">
        <title>Streptomyces meridianus sp. nov. isolated from brackish water of the Tagus estuary in Alcochete, Portugal.</title>
        <authorList>
            <person name="Santos J.D.N."/>
            <person name="Klimek D."/>
            <person name="Calusinska M."/>
            <person name="Lobo Da Cunha A."/>
            <person name="Catita J."/>
            <person name="Goncalves H."/>
            <person name="Gonzalez I."/>
            <person name="Reyes F."/>
            <person name="Lage O.M."/>
        </authorList>
    </citation>
    <scope>NUCLEOTIDE SEQUENCE</scope>
    <source>
        <strain evidence="4">MTZ3.1</strain>
    </source>
</reference>
<dbReference type="EMBL" id="JAMQGM010000017">
    <property type="protein sequence ID" value="MCM2577326.1"/>
    <property type="molecule type" value="Genomic_DNA"/>
</dbReference>
<evidence type="ECO:0000256" key="1">
    <source>
        <dbReference type="SAM" id="MobiDB-lite"/>
    </source>
</evidence>
<dbReference type="Gene3D" id="1.10.1040.10">
    <property type="entry name" value="N-(1-d-carboxylethyl)-l-norvaline Dehydrogenase, domain 2"/>
    <property type="match status" value="1"/>
</dbReference>
<dbReference type="SUPFAM" id="SSF48179">
    <property type="entry name" value="6-phosphogluconate dehydrogenase C-terminal domain-like"/>
    <property type="match status" value="1"/>
</dbReference>
<gene>
    <name evidence="4" type="ORF">M1E25_08165</name>
</gene>
<name>A0ABT0X453_9ACTN</name>
<dbReference type="InterPro" id="IPR013328">
    <property type="entry name" value="6PGD_dom2"/>
</dbReference>
<dbReference type="Gene3D" id="3.40.50.720">
    <property type="entry name" value="NAD(P)-binding Rossmann-like Domain"/>
    <property type="match status" value="1"/>
</dbReference>
<dbReference type="InterPro" id="IPR036291">
    <property type="entry name" value="NAD(P)-bd_dom_sf"/>
</dbReference>
<feature type="domain" description="Ketopantoate reductase C-terminal" evidence="3">
    <location>
        <begin position="187"/>
        <end position="307"/>
    </location>
</feature>
<sequence length="333" mass="35038">MRYIIIGAGAIGGAIGGRLHDSGHDVVLVARGRHHDTLRDRGLRLRTPDGDLELSVPVAGRPEDVGLRPDDVLVLAVKTQDSGAALDAWAHRPVEGGGTAARRLPLICAQNGVENERLALRRFQRVYGMCVWLPATHVEPGEVTVPCGPYAGALTLGRFPSGQDDVVRRMGADLEKSGFLAPVVDHVMRWKYAKLVTNLGNAVNALCGPGAGPEAKALAERAREEGAAVLDAAGTDRASAGELSELVAGKVEMRPVAGVQHGRGSSWQSLARGSGTIESDFLNGEIVLLGRLHGIATPVNEALREAANEAARAHRPPGSMTGAELGARVDAFR</sequence>
<dbReference type="Pfam" id="PF02558">
    <property type="entry name" value="ApbA"/>
    <property type="match status" value="1"/>
</dbReference>
<dbReference type="PANTHER" id="PTHR21708">
    <property type="entry name" value="PROBABLE 2-DEHYDROPANTOATE 2-REDUCTASE"/>
    <property type="match status" value="1"/>
</dbReference>
<proteinExistence type="predicted"/>
<dbReference type="SUPFAM" id="SSF51735">
    <property type="entry name" value="NAD(P)-binding Rossmann-fold domains"/>
    <property type="match status" value="1"/>
</dbReference>
<dbReference type="Pfam" id="PF08546">
    <property type="entry name" value="ApbA_C"/>
    <property type="match status" value="1"/>
</dbReference>
<dbReference type="InterPro" id="IPR013332">
    <property type="entry name" value="KPR_N"/>
</dbReference>
<keyword evidence="5" id="KW-1185">Reference proteome</keyword>
<evidence type="ECO:0000313" key="4">
    <source>
        <dbReference type="EMBL" id="MCM2577326.1"/>
    </source>
</evidence>
<organism evidence="4 5">
    <name type="scientific">Streptomyces meridianus</name>
    <dbReference type="NCBI Taxonomy" id="2938945"/>
    <lineage>
        <taxon>Bacteria</taxon>
        <taxon>Bacillati</taxon>
        <taxon>Actinomycetota</taxon>
        <taxon>Actinomycetes</taxon>
        <taxon>Kitasatosporales</taxon>
        <taxon>Streptomycetaceae</taxon>
        <taxon>Streptomyces</taxon>
    </lineage>
</organism>
<evidence type="ECO:0000259" key="3">
    <source>
        <dbReference type="Pfam" id="PF08546"/>
    </source>
</evidence>
<evidence type="ECO:0000259" key="2">
    <source>
        <dbReference type="Pfam" id="PF02558"/>
    </source>
</evidence>
<evidence type="ECO:0000313" key="5">
    <source>
        <dbReference type="Proteomes" id="UP001167160"/>
    </source>
</evidence>
<protein>
    <submittedName>
        <fullName evidence="4">Ketopantoate reductase family protein</fullName>
    </submittedName>
</protein>
<dbReference type="InterPro" id="IPR008927">
    <property type="entry name" value="6-PGluconate_DH-like_C_sf"/>
</dbReference>
<dbReference type="PANTHER" id="PTHR21708:SF26">
    <property type="entry name" value="2-DEHYDROPANTOATE 2-REDUCTASE"/>
    <property type="match status" value="1"/>
</dbReference>
<comment type="caution">
    <text evidence="4">The sequence shown here is derived from an EMBL/GenBank/DDBJ whole genome shotgun (WGS) entry which is preliminary data.</text>
</comment>
<dbReference type="InterPro" id="IPR013752">
    <property type="entry name" value="KPA_reductase"/>
</dbReference>
<dbReference type="InterPro" id="IPR051402">
    <property type="entry name" value="KPR-Related"/>
</dbReference>
<feature type="region of interest" description="Disordered" evidence="1">
    <location>
        <begin position="310"/>
        <end position="333"/>
    </location>
</feature>
<dbReference type="RefSeq" id="WP_251411959.1">
    <property type="nucleotide sequence ID" value="NZ_JAMQGM010000017.1"/>
</dbReference>